<dbReference type="GO" id="GO:0071972">
    <property type="term" value="F:peptidoglycan L,D-transpeptidase activity"/>
    <property type="evidence" value="ECO:0007669"/>
    <property type="project" value="TreeGrafter"/>
</dbReference>
<dbReference type="GO" id="GO:0016740">
    <property type="term" value="F:transferase activity"/>
    <property type="evidence" value="ECO:0007669"/>
    <property type="project" value="UniProtKB-KW"/>
</dbReference>
<accession>A0A1G2HYZ6</accession>
<proteinExistence type="predicted"/>
<evidence type="ECO:0000256" key="3">
    <source>
        <dbReference type="ARBA" id="ARBA00022960"/>
    </source>
</evidence>
<dbReference type="SUPFAM" id="SSF141523">
    <property type="entry name" value="L,D-transpeptidase catalytic domain-like"/>
    <property type="match status" value="1"/>
</dbReference>
<keyword evidence="5 6" id="KW-0961">Cell wall biogenesis/degradation</keyword>
<dbReference type="Proteomes" id="UP000176421">
    <property type="component" value="Unassembled WGS sequence"/>
</dbReference>
<keyword evidence="2" id="KW-0808">Transferase</keyword>
<evidence type="ECO:0000256" key="4">
    <source>
        <dbReference type="ARBA" id="ARBA00022984"/>
    </source>
</evidence>
<keyword evidence="3 6" id="KW-0133">Cell shape</keyword>
<organism evidence="8 9">
    <name type="scientific">Candidatus Staskawiczbacteria bacterium RIFCSPHIGHO2_02_FULL_34_9</name>
    <dbReference type="NCBI Taxonomy" id="1802206"/>
    <lineage>
        <taxon>Bacteria</taxon>
        <taxon>Candidatus Staskawicziibacteriota</taxon>
    </lineage>
</organism>
<evidence type="ECO:0000256" key="5">
    <source>
        <dbReference type="ARBA" id="ARBA00023316"/>
    </source>
</evidence>
<evidence type="ECO:0000259" key="7">
    <source>
        <dbReference type="PROSITE" id="PS52029"/>
    </source>
</evidence>
<keyword evidence="4 6" id="KW-0573">Peptidoglycan synthesis</keyword>
<dbReference type="AlphaFoldDB" id="A0A1G2HYZ6"/>
<dbReference type="GO" id="GO:0005576">
    <property type="term" value="C:extracellular region"/>
    <property type="evidence" value="ECO:0007669"/>
    <property type="project" value="TreeGrafter"/>
</dbReference>
<dbReference type="UniPathway" id="UPA00219"/>
<protein>
    <recommendedName>
        <fullName evidence="7">L,D-TPase catalytic domain-containing protein</fullName>
    </recommendedName>
</protein>
<dbReference type="PROSITE" id="PS52029">
    <property type="entry name" value="LD_TPASE"/>
    <property type="match status" value="1"/>
</dbReference>
<dbReference type="Gene3D" id="2.40.440.10">
    <property type="entry name" value="L,D-transpeptidase catalytic domain-like"/>
    <property type="match status" value="1"/>
</dbReference>
<gene>
    <name evidence="8" type="ORF">A3D35_03520</name>
</gene>
<dbReference type="STRING" id="1802206.A3D35_03520"/>
<sequence length="201" mass="22787">MGQVFPMSGLVKAEDGSLWYKIDINKDSLMFPERIRTDWYVSAQYFNQVDFTPVNLDKDLIKKIIVILHEQTLYAYEGDTLFMKTKVSTGQDIFGLSTGKGDFQTIQKIPMAIMEGPLPGFIPLINSSNIKDFEYTLFVPYAVSIYVGSMGTAFIHEAYWHNGFGTERSHGCVNVSPKDEPMLYNWIPDPSKIQIPVTIIP</sequence>
<feature type="domain" description="L,D-TPase catalytic" evidence="7">
    <location>
        <begin position="62"/>
        <end position="200"/>
    </location>
</feature>
<dbReference type="GO" id="GO:0008360">
    <property type="term" value="P:regulation of cell shape"/>
    <property type="evidence" value="ECO:0007669"/>
    <property type="project" value="UniProtKB-UniRule"/>
</dbReference>
<dbReference type="Pfam" id="PF03734">
    <property type="entry name" value="YkuD"/>
    <property type="match status" value="1"/>
</dbReference>
<dbReference type="InterPro" id="IPR005490">
    <property type="entry name" value="LD_TPept_cat_dom"/>
</dbReference>
<feature type="active site" description="Nucleophile" evidence="6">
    <location>
        <position position="172"/>
    </location>
</feature>
<reference evidence="8 9" key="1">
    <citation type="journal article" date="2016" name="Nat. Commun.">
        <title>Thousands of microbial genomes shed light on interconnected biogeochemical processes in an aquifer system.</title>
        <authorList>
            <person name="Anantharaman K."/>
            <person name="Brown C.T."/>
            <person name="Hug L.A."/>
            <person name="Sharon I."/>
            <person name="Castelle C.J."/>
            <person name="Probst A.J."/>
            <person name="Thomas B.C."/>
            <person name="Singh A."/>
            <person name="Wilkins M.J."/>
            <person name="Karaoz U."/>
            <person name="Brodie E.L."/>
            <person name="Williams K.H."/>
            <person name="Hubbard S.S."/>
            <person name="Banfield J.F."/>
        </authorList>
    </citation>
    <scope>NUCLEOTIDE SEQUENCE [LARGE SCALE GENOMIC DNA]</scope>
</reference>
<evidence type="ECO:0000256" key="6">
    <source>
        <dbReference type="PROSITE-ProRule" id="PRU01373"/>
    </source>
</evidence>
<dbReference type="InterPro" id="IPR050979">
    <property type="entry name" value="LD-transpeptidase"/>
</dbReference>
<comment type="caution">
    <text evidence="8">The sequence shown here is derived from an EMBL/GenBank/DDBJ whole genome shotgun (WGS) entry which is preliminary data.</text>
</comment>
<dbReference type="CDD" id="cd16913">
    <property type="entry name" value="YkuD_like"/>
    <property type="match status" value="1"/>
</dbReference>
<evidence type="ECO:0000313" key="9">
    <source>
        <dbReference type="Proteomes" id="UP000176421"/>
    </source>
</evidence>
<name>A0A1G2HYZ6_9BACT</name>
<dbReference type="PANTHER" id="PTHR30582:SF2">
    <property type="entry name" value="L,D-TRANSPEPTIDASE YCIB-RELATED"/>
    <property type="match status" value="1"/>
</dbReference>
<evidence type="ECO:0000313" key="8">
    <source>
        <dbReference type="EMBL" id="OGZ67028.1"/>
    </source>
</evidence>
<evidence type="ECO:0000256" key="1">
    <source>
        <dbReference type="ARBA" id="ARBA00004752"/>
    </source>
</evidence>
<dbReference type="InterPro" id="IPR038063">
    <property type="entry name" value="Transpep_catalytic_dom"/>
</dbReference>
<dbReference type="GO" id="GO:0071555">
    <property type="term" value="P:cell wall organization"/>
    <property type="evidence" value="ECO:0007669"/>
    <property type="project" value="UniProtKB-UniRule"/>
</dbReference>
<dbReference type="PANTHER" id="PTHR30582">
    <property type="entry name" value="L,D-TRANSPEPTIDASE"/>
    <property type="match status" value="1"/>
</dbReference>
<dbReference type="EMBL" id="MHOS01000047">
    <property type="protein sequence ID" value="OGZ67028.1"/>
    <property type="molecule type" value="Genomic_DNA"/>
</dbReference>
<feature type="active site" description="Proton donor/acceptor" evidence="6">
    <location>
        <position position="156"/>
    </location>
</feature>
<comment type="pathway">
    <text evidence="1 6">Cell wall biogenesis; peptidoglycan biosynthesis.</text>
</comment>
<dbReference type="GO" id="GO:0018104">
    <property type="term" value="P:peptidoglycan-protein cross-linking"/>
    <property type="evidence" value="ECO:0007669"/>
    <property type="project" value="TreeGrafter"/>
</dbReference>
<evidence type="ECO:0000256" key="2">
    <source>
        <dbReference type="ARBA" id="ARBA00022679"/>
    </source>
</evidence>